<dbReference type="AlphaFoldDB" id="A0A0C2D1S0"/>
<evidence type="ECO:0008006" key="4">
    <source>
        <dbReference type="Google" id="ProtNLM"/>
    </source>
</evidence>
<dbReference type="PANTHER" id="PTHR40274:SF3">
    <property type="entry name" value="VIRGINIAMYCIN B LYASE"/>
    <property type="match status" value="1"/>
</dbReference>
<dbReference type="InterPro" id="IPR015943">
    <property type="entry name" value="WD40/YVTN_repeat-like_dom_sf"/>
</dbReference>
<evidence type="ECO:0000256" key="1">
    <source>
        <dbReference type="SAM" id="MobiDB-lite"/>
    </source>
</evidence>
<protein>
    <recommendedName>
        <fullName evidence="4">Virginiamycin B lyase</fullName>
    </recommendedName>
</protein>
<organism evidence="2 3">
    <name type="scientific">Enhygromyxa salina</name>
    <dbReference type="NCBI Taxonomy" id="215803"/>
    <lineage>
        <taxon>Bacteria</taxon>
        <taxon>Pseudomonadati</taxon>
        <taxon>Myxococcota</taxon>
        <taxon>Polyangia</taxon>
        <taxon>Nannocystales</taxon>
        <taxon>Nannocystaceae</taxon>
        <taxon>Enhygromyxa</taxon>
    </lineage>
</organism>
<accession>A0A0C2D1S0</accession>
<evidence type="ECO:0000313" key="2">
    <source>
        <dbReference type="EMBL" id="KIG17176.1"/>
    </source>
</evidence>
<gene>
    <name evidence="2" type="ORF">DB30_03773</name>
</gene>
<evidence type="ECO:0000313" key="3">
    <source>
        <dbReference type="Proteomes" id="UP000031599"/>
    </source>
</evidence>
<comment type="caution">
    <text evidence="2">The sequence shown here is derived from an EMBL/GenBank/DDBJ whole genome shotgun (WGS) entry which is preliminary data.</text>
</comment>
<dbReference type="Proteomes" id="UP000031599">
    <property type="component" value="Unassembled WGS sequence"/>
</dbReference>
<sequence length="444" mass="46659">MVLVGAVGSTGCGDPTARPGADEGEASGLTTVAAETGESSDTDSDPNPTTTSSTTTATDTDGEPKFDLGPLPDSGMDCGGGGMGMGMGEFSYIWIANSTQGTVSKIETVSTIEEGRYAVTNDLSMQSSRTSVNQYGDVAIGHRFSPRVTKVAARMENCVDKNNNGMIDTSGGPGDVRPFLEDECTLWSIDLPAQSNGTRAVAWEGGSIDPDTCENTIPNPRLWVGYGSNPLEVYRLDGDTGAVLDHAQVPSSGFVYGGAVNADGDFWVSDRSGRTLSKVDAETLEVSVYPVPGSQAYGMGMDQNGHPWIATHSGGVGDFVYRFDPDLETFVSAGGTSGRYRGMNIDREGRAWVAGNSPCRLALFDAVQETVINDAIELPGCVDPVGVSVDRDGYVWVVDRGASVAWKIDPNFHIVVGTVNGLVNPYTYSDMTGQGLNLVVNPPG</sequence>
<reference evidence="2 3" key="1">
    <citation type="submission" date="2014-12" db="EMBL/GenBank/DDBJ databases">
        <title>Genome assembly of Enhygromyxa salina DSM 15201.</title>
        <authorList>
            <person name="Sharma G."/>
            <person name="Subramanian S."/>
        </authorList>
    </citation>
    <scope>NUCLEOTIDE SEQUENCE [LARGE SCALE GENOMIC DNA]</scope>
    <source>
        <strain evidence="2 3">DSM 15201</strain>
    </source>
</reference>
<dbReference type="SUPFAM" id="SSF101898">
    <property type="entry name" value="NHL repeat"/>
    <property type="match status" value="1"/>
</dbReference>
<feature type="region of interest" description="Disordered" evidence="1">
    <location>
        <begin position="1"/>
        <end position="77"/>
    </location>
</feature>
<dbReference type="PANTHER" id="PTHR40274">
    <property type="entry name" value="VIRGINIAMYCIN B LYASE"/>
    <property type="match status" value="1"/>
</dbReference>
<dbReference type="Gene3D" id="2.130.10.10">
    <property type="entry name" value="YVTN repeat-like/Quinoprotein amine dehydrogenase"/>
    <property type="match status" value="1"/>
</dbReference>
<proteinExistence type="predicted"/>
<name>A0A0C2D1S0_9BACT</name>
<dbReference type="EMBL" id="JMCC02000029">
    <property type="protein sequence ID" value="KIG17176.1"/>
    <property type="molecule type" value="Genomic_DNA"/>
</dbReference>
<feature type="compositionally biased region" description="Low complexity" evidence="1">
    <location>
        <begin position="45"/>
        <end position="59"/>
    </location>
</feature>
<dbReference type="InterPro" id="IPR051344">
    <property type="entry name" value="Vgb"/>
</dbReference>